<evidence type="ECO:0000313" key="2">
    <source>
        <dbReference type="Proteomes" id="UP000465810"/>
    </source>
</evidence>
<gene>
    <name evidence="1" type="ORF">GR702_19140</name>
</gene>
<name>A0A7X4K923_9SPHN</name>
<dbReference type="Proteomes" id="UP000465810">
    <property type="component" value="Unassembled WGS sequence"/>
</dbReference>
<comment type="caution">
    <text evidence="1">The sequence shown here is derived from an EMBL/GenBank/DDBJ whole genome shotgun (WGS) entry which is preliminary data.</text>
</comment>
<proteinExistence type="predicted"/>
<accession>A0A7X4K923</accession>
<dbReference type="EMBL" id="WVTD01000022">
    <property type="protein sequence ID" value="MYL99879.1"/>
    <property type="molecule type" value="Genomic_DNA"/>
</dbReference>
<dbReference type="SUPFAM" id="SSF56059">
    <property type="entry name" value="Glutathione synthetase ATP-binding domain-like"/>
    <property type="match status" value="1"/>
</dbReference>
<dbReference type="GO" id="GO:0016874">
    <property type="term" value="F:ligase activity"/>
    <property type="evidence" value="ECO:0007669"/>
    <property type="project" value="UniProtKB-KW"/>
</dbReference>
<protein>
    <submittedName>
        <fullName evidence="1">D-alanine--D-alanine ligase</fullName>
    </submittedName>
</protein>
<keyword evidence="2" id="KW-1185">Reference proteome</keyword>
<keyword evidence="1" id="KW-0436">Ligase</keyword>
<evidence type="ECO:0000313" key="1">
    <source>
        <dbReference type="EMBL" id="MYL99879.1"/>
    </source>
</evidence>
<dbReference type="RefSeq" id="WP_160987264.1">
    <property type="nucleotide sequence ID" value="NZ_WVTD01000022.1"/>
</dbReference>
<dbReference type="AlphaFoldDB" id="A0A7X4K923"/>
<reference evidence="1 2" key="1">
    <citation type="submission" date="2019-12" db="EMBL/GenBank/DDBJ databases">
        <authorList>
            <person name="Feng G."/>
            <person name="Zhu H."/>
        </authorList>
    </citation>
    <scope>NUCLEOTIDE SEQUENCE [LARGE SCALE GENOMIC DNA]</scope>
    <source>
        <strain evidence="1 2">FGD1</strain>
    </source>
</reference>
<sequence>MSAAMPPLDPAPPLSRFEFWSPGLFYLPVWGWAVWLALRHRGVRLPLVANPGLPASGLVGESKSLVLGKAGAEAKKWIAPFTTVMRDGLAPSDAAADALVALDRAGLALPVVAKPDLGCRGAGVRPVRTKIELADYLAGFPLGQTIILQQLVDVEGEAGVFYVREPGTEHGQIFSLTLKHFPHVTGDGLSTLRELISRDPRAGQLPHLYLPRHKARLDQIVPDGERVRLAFAGSHSRGAIFRDGSRHITEALERRFDAIARDIPEFWFGRFDVRFADFEAFRRGEDFTIVEVNGAGAEATHIWDSRMRLRDAYRTLFRQFGMLWAIGAANRRRGFRPEPWRTFLERWMAERRLISIYPPTA</sequence>
<organism evidence="1 2">
    <name type="scientific">Novosphingobium silvae</name>
    <dbReference type="NCBI Taxonomy" id="2692619"/>
    <lineage>
        <taxon>Bacteria</taxon>
        <taxon>Pseudomonadati</taxon>
        <taxon>Pseudomonadota</taxon>
        <taxon>Alphaproteobacteria</taxon>
        <taxon>Sphingomonadales</taxon>
        <taxon>Sphingomonadaceae</taxon>
        <taxon>Novosphingobium</taxon>
    </lineage>
</organism>